<accession>A0A7U8C223</accession>
<comment type="caution">
    <text evidence="2">The sequence shown here is derived from an EMBL/GenBank/DDBJ whole genome shotgun (WGS) entry which is preliminary data.</text>
</comment>
<dbReference type="EMBL" id="AAOW01000024">
    <property type="protein sequence ID" value="EAR60077.1"/>
    <property type="molecule type" value="Genomic_DNA"/>
</dbReference>
<dbReference type="InterPro" id="IPR057736">
    <property type="entry name" value="SAF_PseI/NeuA/NeuB"/>
</dbReference>
<dbReference type="OrthoDB" id="9781701at2"/>
<dbReference type="Gene3D" id="3.20.20.70">
    <property type="entry name" value="Aldolase class I"/>
    <property type="match status" value="1"/>
</dbReference>
<feature type="domain" description="AFP-like" evidence="1">
    <location>
        <begin position="303"/>
        <end position="363"/>
    </location>
</feature>
<reference evidence="2 3" key="1">
    <citation type="submission" date="2006-02" db="EMBL/GenBank/DDBJ databases">
        <authorList>
            <person name="Pinhassi J."/>
            <person name="Pedros-Alio C."/>
            <person name="Ferriera S."/>
            <person name="Johnson J."/>
            <person name="Kravitz S."/>
            <person name="Halpern A."/>
            <person name="Remington K."/>
            <person name="Beeson K."/>
            <person name="Tran B."/>
            <person name="Rogers Y.-H."/>
            <person name="Friedman R."/>
            <person name="Venter J.C."/>
        </authorList>
    </citation>
    <scope>NUCLEOTIDE SEQUENCE [LARGE SCALE GENOMIC DNA]</scope>
    <source>
        <strain evidence="2 3">MED92</strain>
    </source>
</reference>
<dbReference type="InterPro" id="IPR013785">
    <property type="entry name" value="Aldolase_TIM"/>
</dbReference>
<protein>
    <submittedName>
        <fullName evidence="2">N-acetylneuraminate synthase</fullName>
    </submittedName>
</protein>
<sequence>MNISNTHSPLIVNSHSISESDPTYFIADIAANHDGDLEKAKELIWLSAEAGADAAKFQHFKADTIVSDFGFKSLGGQQSHQSTWEKSVYEVYADAEVDLNWTEELVNTCKQAEIDFFTSPYDFDLADYIDQFVPAHKIGSGDITWHAMLEHIAKKNKPYFLATGASELADVVAAVEACLKINPKLVLMQCNTNYTASLENFAYINLNVLKTYRTLFPELVLGLSDHTPGHSTVLGAVALGARVIEKHFTDDNQRNGPDHKFSMNPVTWKEMVDRTRELEAALGSPIKKVEANEAETVVLQRRSVRLTRDMKAGEVLVEADLECLRPAPVDAFLPYQLQDVIGLSLKQDMVKGEHLRPDLVGKL</sequence>
<dbReference type="SUPFAM" id="SSF51269">
    <property type="entry name" value="AFP III-like domain"/>
    <property type="match status" value="1"/>
</dbReference>
<dbReference type="GO" id="GO:0047444">
    <property type="term" value="F:N-acylneuraminate-9-phosphate synthase activity"/>
    <property type="evidence" value="ECO:0007669"/>
    <property type="project" value="TreeGrafter"/>
</dbReference>
<evidence type="ECO:0000313" key="2">
    <source>
        <dbReference type="EMBL" id="EAR60077.1"/>
    </source>
</evidence>
<dbReference type="InterPro" id="IPR006190">
    <property type="entry name" value="SAF_AFP_Neu5Ac"/>
</dbReference>
<dbReference type="PROSITE" id="PS50844">
    <property type="entry name" value="AFP_LIKE"/>
    <property type="match status" value="1"/>
</dbReference>
<dbReference type="InterPro" id="IPR051690">
    <property type="entry name" value="PseI-like"/>
</dbReference>
<dbReference type="SMART" id="SM00858">
    <property type="entry name" value="SAF"/>
    <property type="match status" value="1"/>
</dbReference>
<evidence type="ECO:0000259" key="1">
    <source>
        <dbReference type="PROSITE" id="PS50844"/>
    </source>
</evidence>
<dbReference type="Pfam" id="PF08666">
    <property type="entry name" value="SAF"/>
    <property type="match status" value="1"/>
</dbReference>
<dbReference type="Gene3D" id="3.90.1210.10">
    <property type="entry name" value="Antifreeze-like/N-acetylneuraminic acid synthase C-terminal domain"/>
    <property type="match status" value="1"/>
</dbReference>
<dbReference type="InterPro" id="IPR013132">
    <property type="entry name" value="PseI/NeuA/B-like_N"/>
</dbReference>
<dbReference type="AlphaFoldDB" id="A0A7U8C223"/>
<gene>
    <name evidence="2" type="ORF">MED92_17097</name>
</gene>
<keyword evidence="3" id="KW-1185">Reference proteome</keyword>
<dbReference type="InterPro" id="IPR013974">
    <property type="entry name" value="SAF"/>
</dbReference>
<proteinExistence type="predicted"/>
<organism evidence="2 3">
    <name type="scientific">Neptuniibacter caesariensis</name>
    <dbReference type="NCBI Taxonomy" id="207954"/>
    <lineage>
        <taxon>Bacteria</taxon>
        <taxon>Pseudomonadati</taxon>
        <taxon>Pseudomonadota</taxon>
        <taxon>Gammaproteobacteria</taxon>
        <taxon>Oceanospirillales</taxon>
        <taxon>Oceanospirillaceae</taxon>
        <taxon>Neptuniibacter</taxon>
    </lineage>
</organism>
<dbReference type="CDD" id="cd11615">
    <property type="entry name" value="SAF_NeuB_like"/>
    <property type="match status" value="1"/>
</dbReference>
<dbReference type="GO" id="GO:0016051">
    <property type="term" value="P:carbohydrate biosynthetic process"/>
    <property type="evidence" value="ECO:0007669"/>
    <property type="project" value="InterPro"/>
</dbReference>
<dbReference type="SUPFAM" id="SSF51569">
    <property type="entry name" value="Aldolase"/>
    <property type="match status" value="1"/>
</dbReference>
<dbReference type="PANTHER" id="PTHR42966:SF2">
    <property type="entry name" value="PSEUDAMINIC ACID SYNTHASE"/>
    <property type="match status" value="1"/>
</dbReference>
<dbReference type="InterPro" id="IPR036732">
    <property type="entry name" value="AFP_Neu5c_C_sf"/>
</dbReference>
<dbReference type="Proteomes" id="UP000002171">
    <property type="component" value="Unassembled WGS sequence"/>
</dbReference>
<dbReference type="PANTHER" id="PTHR42966">
    <property type="entry name" value="N-ACETYLNEURAMINATE SYNTHASE"/>
    <property type="match status" value="1"/>
</dbReference>
<name>A0A7U8C223_NEPCE</name>
<evidence type="ECO:0000313" key="3">
    <source>
        <dbReference type="Proteomes" id="UP000002171"/>
    </source>
</evidence>
<dbReference type="Pfam" id="PF03102">
    <property type="entry name" value="NeuB"/>
    <property type="match status" value="1"/>
</dbReference>
<dbReference type="RefSeq" id="WP_007021084.1">
    <property type="nucleotide sequence ID" value="NZ_CH724125.1"/>
</dbReference>